<dbReference type="PROSITE" id="PS52042">
    <property type="entry name" value="GLOBIN_CP_ADGB"/>
    <property type="match status" value="1"/>
</dbReference>
<feature type="region of interest" description="Disordered" evidence="5">
    <location>
        <begin position="28"/>
        <end position="50"/>
    </location>
</feature>
<dbReference type="InterPro" id="IPR053033">
    <property type="entry name" value="Androglobin-like"/>
</dbReference>
<feature type="domain" description="Globin" evidence="7">
    <location>
        <begin position="754"/>
        <end position="957"/>
    </location>
</feature>
<feature type="region of interest" description="Disordered" evidence="5">
    <location>
        <begin position="331"/>
        <end position="384"/>
    </location>
</feature>
<dbReference type="Pfam" id="PF00648">
    <property type="entry name" value="Peptidase_C2"/>
    <property type="match status" value="1"/>
</dbReference>
<dbReference type="InterPro" id="IPR057249">
    <property type="entry name" value="Globin_CP_ADGB"/>
</dbReference>
<reference evidence="9" key="1">
    <citation type="submission" date="2025-08" db="UniProtKB">
        <authorList>
            <consortium name="RefSeq"/>
        </authorList>
    </citation>
    <scope>IDENTIFICATION</scope>
    <source>
        <tissue evidence="9">Blood</tissue>
    </source>
</reference>
<feature type="compositionally biased region" description="Polar residues" evidence="5">
    <location>
        <begin position="546"/>
        <end position="563"/>
    </location>
</feature>
<evidence type="ECO:0000313" key="9">
    <source>
        <dbReference type="RefSeq" id="XP_060548252.1"/>
    </source>
</evidence>
<dbReference type="CDD" id="cd22307">
    <property type="entry name" value="Adgb_C_mid-like"/>
    <property type="match status" value="1"/>
</dbReference>
<dbReference type="PROSITE" id="PS50096">
    <property type="entry name" value="IQ"/>
    <property type="match status" value="1"/>
</dbReference>
<dbReference type="PANTHER" id="PTHR46298:SF1">
    <property type="entry name" value="ANDROGLOBIN"/>
    <property type="match status" value="1"/>
</dbReference>
<feature type="compositionally biased region" description="Basic and acidic residues" evidence="5">
    <location>
        <begin position="342"/>
        <end position="376"/>
    </location>
</feature>
<proteinExistence type="predicted"/>
<protein>
    <submittedName>
        <fullName evidence="9">Androglobin isoform X1</fullName>
    </submittedName>
</protein>
<dbReference type="InterPro" id="IPR038765">
    <property type="entry name" value="Papain-like_cys_pep_sf"/>
</dbReference>
<evidence type="ECO:0000256" key="4">
    <source>
        <dbReference type="PROSITE-ProRule" id="PRU00239"/>
    </source>
</evidence>
<feature type="compositionally biased region" description="Basic and acidic residues" evidence="5">
    <location>
        <begin position="1547"/>
        <end position="1562"/>
    </location>
</feature>
<feature type="compositionally biased region" description="Polar residues" evidence="5">
    <location>
        <begin position="29"/>
        <end position="43"/>
    </location>
</feature>
<dbReference type="GeneID" id="117666346"/>
<feature type="domain" description="Calpain catalytic" evidence="6">
    <location>
        <begin position="105"/>
        <end position="297"/>
    </location>
</feature>
<gene>
    <name evidence="9" type="primary">ADGB</name>
</gene>
<dbReference type="RefSeq" id="XP_060548252.1">
    <property type="nucleotide sequence ID" value="XM_060692269.1"/>
</dbReference>
<dbReference type="SUPFAM" id="SSF54001">
    <property type="entry name" value="Cysteine proteinases"/>
    <property type="match status" value="1"/>
</dbReference>
<evidence type="ECO:0000259" key="6">
    <source>
        <dbReference type="PROSITE" id="PS50203"/>
    </source>
</evidence>
<dbReference type="InterPro" id="IPR001300">
    <property type="entry name" value="Peptidase_C2_calpain_cat"/>
</dbReference>
<keyword evidence="3" id="KW-0408">Iron</keyword>
<dbReference type="Proteomes" id="UP001652622">
    <property type="component" value="Unplaced"/>
</dbReference>
<feature type="region of interest" description="Disordered" evidence="5">
    <location>
        <begin position="523"/>
        <end position="582"/>
    </location>
</feature>
<dbReference type="InterPro" id="IPR054095">
    <property type="entry name" value="Androglobin_V"/>
</dbReference>
<evidence type="ECO:0000256" key="1">
    <source>
        <dbReference type="ARBA" id="ARBA00022617"/>
    </source>
</evidence>
<dbReference type="Pfam" id="PF22068">
    <property type="entry name" value="Androglobin_II"/>
    <property type="match status" value="1"/>
</dbReference>
<sequence length="1573" mass="178209">MSKFGKKKEGVKSNNVLQSNLPAKDTWFLSGSASTVNPQGTSPESKKGRFPIWPEWSEADINVEKWDAGKGGKEKDKSGRSPILHVFEDPEGKLELPSSLKVSFWKRPQEILTNKVPVVVKNESWFDLFSPNEHLMGSELMRWIISEIYAVWKLQNTTALSVEAKTNANEVPPVPPVLWKPWEHIYSLCKAIKGHMPLYNSYGKYVVKLFWMGCWRKIIVDDSIPFSEDNIMLLPTTTCEIELWPLILSKAIIKLANNDINDIGKRELGEFTVLHALTGWIPEIIPLQSGYLDKIWEFIRDIVPEFKLPEESLPEPKLSLQDAKKDLKASDIKNDTTPIVKQQEKPEKAEKAGKEKPDQKEVGKKRSKDGEKDKLKPASHSARMSADYQSSLQIFLDGSATPLQPQMVVYACYMPLYVPEKKIFVLEKMADSSEKLRQYGLSHIYSHPALITRTRSGPLVAPPKPPLVPRWKLIRQKKETIVTDEPQEIVIKKPEQFIELASPFLNFRVPAIPIPRDTHFPPSTFKKGSLPASSLPSVTESDESAFDSSGDTNISLEENSQESGVVAPHTVEGSTKGESAEKVSSELAQVPESADAAFNNQIVNKSLEEIELEKNINSKEIWMDYEDFCICFQNLYVFHKPSTYAYNYQKSDFRMVDDRVLYYMCVDSLKPIDILVSFSALVHWGETGALVQKENQVVPLGLLMVESFSWKHLSPGQLILKIHTYATKAAVISLPAGRHVLLFTASSPIGHNIHLCSMVPCVFGEEDIVLPNLEKESYRFMEQAAAIMKAIGNVLINYGNAENLPKAMKALELTHCPPGLYGTGIAREHSKAFNNAFWHLMKQILGNVPSNYEFAYRSFTLDFKLSDVSVEDTESSDTTDVNVFIWQSRESTPEEEEAAVKLQAIWRGTYIRLLMNSRKPGTRDNAKVKETLQKLWAVIEPNFEQCSLMFLRDIFKSKCKSVEKYRCYEDEWTKTTFADYTVTYGDQQPNVWFVVFREIFHVPEDMIIVPKVYSTVPTCVLHVVDNDTLQEIPRVFLRVAPYLYTKNKKGYTFMAEIQTGESPVPAGKVRLRLISSYIPLPFLSREAVNNMFAVKEVKDYYLPNDKHIIFRYLVKVTMPLIATVQVQTSKLDTIIKLQVLDSEEEMASSTGKGHVIIPAFHFISSERPLSSLSTASKGGVVQSTPKKEAEVVAPKKKGTVTTQKNVKTSAKVSQEGSVSTEEDIPALPIIDENLLQQTHKYIIQASVLYNSWPLTESQIVFVQALKELEKNEIKARPVEKHEENISVLSPDIHSNLESQKSAGSSKTTRKTKEKTTDKTEKAPKEKPVTVVRPEPQQSDPNKPFWILRLVVEQNETDAVDLKKDTERADEIKAMKQAWEAAEPGRAIKAAQERVRYINECIKKNLMEAETENASPSTGSRETVLPTIPEAGLAIQRKEWAPIDLAPYIKKTLAVPIMKNETIIQQQEMRKTEEINTFRYFRELVLEHRQQERMARNQVKQNVLEMYEDLQASLDEARGRIFGIRDAYRAKLLEAERLKLEAQAAEEAALRAEQEKKSPDVQKKKGGKPPGKKK</sequence>
<keyword evidence="2" id="KW-0479">Metal-binding</keyword>
<evidence type="ECO:0000256" key="3">
    <source>
        <dbReference type="ARBA" id="ARBA00023004"/>
    </source>
</evidence>
<keyword evidence="8" id="KW-1185">Reference proteome</keyword>
<accession>A0ABM3ZIQ8</accession>
<dbReference type="InterPro" id="IPR012292">
    <property type="entry name" value="Globin/Proto"/>
</dbReference>
<name>A0ABM3ZIQ8_PANGU</name>
<comment type="caution">
    <text evidence="4">Lacks conserved residue(s) required for the propagation of feature annotation.</text>
</comment>
<feature type="region of interest" description="Disordered" evidence="5">
    <location>
        <begin position="1546"/>
        <end position="1573"/>
    </location>
</feature>
<feature type="compositionally biased region" description="Basic and acidic residues" evidence="5">
    <location>
        <begin position="1313"/>
        <end position="1327"/>
    </location>
</feature>
<keyword evidence="1" id="KW-0349">Heme</keyword>
<dbReference type="Pfam" id="PF22070">
    <property type="entry name" value="Androglobin_V"/>
    <property type="match status" value="1"/>
</dbReference>
<feature type="region of interest" description="Disordered" evidence="5">
    <location>
        <begin position="1276"/>
        <end position="1339"/>
    </location>
</feature>
<evidence type="ECO:0000256" key="5">
    <source>
        <dbReference type="SAM" id="MobiDB-lite"/>
    </source>
</evidence>
<dbReference type="PANTHER" id="PTHR46298">
    <property type="entry name" value="ANDROGLOBIN"/>
    <property type="match status" value="1"/>
</dbReference>
<dbReference type="Gene3D" id="1.10.490.10">
    <property type="entry name" value="Globins"/>
    <property type="match status" value="1"/>
</dbReference>
<evidence type="ECO:0000259" key="7">
    <source>
        <dbReference type="PROSITE" id="PS52042"/>
    </source>
</evidence>
<organism evidence="8 9">
    <name type="scientific">Pantherophis guttatus</name>
    <name type="common">Corn snake</name>
    <name type="synonym">Elaphe guttata</name>
    <dbReference type="NCBI Taxonomy" id="94885"/>
    <lineage>
        <taxon>Eukaryota</taxon>
        <taxon>Metazoa</taxon>
        <taxon>Chordata</taxon>
        <taxon>Craniata</taxon>
        <taxon>Vertebrata</taxon>
        <taxon>Euteleostomi</taxon>
        <taxon>Lepidosauria</taxon>
        <taxon>Squamata</taxon>
        <taxon>Bifurcata</taxon>
        <taxon>Unidentata</taxon>
        <taxon>Episquamata</taxon>
        <taxon>Toxicofera</taxon>
        <taxon>Serpentes</taxon>
        <taxon>Colubroidea</taxon>
        <taxon>Colubridae</taxon>
        <taxon>Colubrinae</taxon>
        <taxon>Pantherophis</taxon>
    </lineage>
</organism>
<feature type="compositionally biased region" description="Basic residues" evidence="5">
    <location>
        <begin position="1563"/>
        <end position="1573"/>
    </location>
</feature>
<dbReference type="InterPro" id="IPR054094">
    <property type="entry name" value="Androglobin_IV"/>
</dbReference>
<feature type="compositionally biased region" description="Polar residues" evidence="5">
    <location>
        <begin position="1295"/>
        <end position="1305"/>
    </location>
</feature>
<evidence type="ECO:0000256" key="2">
    <source>
        <dbReference type="ARBA" id="ARBA00022723"/>
    </source>
</evidence>
<dbReference type="Pfam" id="PF22069">
    <property type="entry name" value="Androglobin_IV"/>
    <property type="match status" value="1"/>
</dbReference>
<dbReference type="InterPro" id="IPR054093">
    <property type="entry name" value="Androglobin_II"/>
</dbReference>
<dbReference type="PROSITE" id="PS50203">
    <property type="entry name" value="CALPAIN_CAT"/>
    <property type="match status" value="1"/>
</dbReference>
<evidence type="ECO:0000313" key="8">
    <source>
        <dbReference type="Proteomes" id="UP001652622"/>
    </source>
</evidence>